<gene>
    <name evidence="8" type="ORF">KDL01_20220</name>
</gene>
<feature type="site" description="Electron transfer via tryptophanyl radical" evidence="5">
    <location>
        <position position="372"/>
    </location>
</feature>
<dbReference type="GO" id="GO:0071949">
    <property type="term" value="F:FAD binding"/>
    <property type="evidence" value="ECO:0007669"/>
    <property type="project" value="TreeGrafter"/>
</dbReference>
<evidence type="ECO:0000256" key="5">
    <source>
        <dbReference type="PIRSR" id="PIRSR602081-2"/>
    </source>
</evidence>
<evidence type="ECO:0000256" key="2">
    <source>
        <dbReference type="ARBA" id="ARBA00022827"/>
    </source>
</evidence>
<evidence type="ECO:0000256" key="4">
    <source>
        <dbReference type="PIRSR" id="PIRSR602081-1"/>
    </source>
</evidence>
<dbReference type="AlphaFoldDB" id="A0A941ESE9"/>
<dbReference type="Proteomes" id="UP000675781">
    <property type="component" value="Unassembled WGS sequence"/>
</dbReference>
<dbReference type="InterPro" id="IPR036134">
    <property type="entry name" value="Crypto/Photolyase_FAD-like_sf"/>
</dbReference>
<dbReference type="PROSITE" id="PS51645">
    <property type="entry name" value="PHR_CRY_ALPHA_BETA"/>
    <property type="match status" value="1"/>
</dbReference>
<dbReference type="GO" id="GO:0006139">
    <property type="term" value="P:nucleobase-containing compound metabolic process"/>
    <property type="evidence" value="ECO:0007669"/>
    <property type="project" value="UniProtKB-ARBA"/>
</dbReference>
<evidence type="ECO:0000259" key="7">
    <source>
        <dbReference type="PROSITE" id="PS51645"/>
    </source>
</evidence>
<dbReference type="Pfam" id="PF03441">
    <property type="entry name" value="FAD_binding_7"/>
    <property type="match status" value="1"/>
</dbReference>
<dbReference type="Gene3D" id="1.10.579.10">
    <property type="entry name" value="DNA Cyclobutane Dipyrimidine Photolyase, subunit A, domain 3"/>
    <property type="match status" value="1"/>
</dbReference>
<dbReference type="InterPro" id="IPR002081">
    <property type="entry name" value="Cryptochrome/DNA_photolyase_1"/>
</dbReference>
<proteinExistence type="inferred from homology"/>
<keyword evidence="3 6" id="KW-0157">Chromophore</keyword>
<comment type="similarity">
    <text evidence="6">Belongs to the DNA photolyase family.</text>
</comment>
<dbReference type="PRINTS" id="PR00147">
    <property type="entry name" value="DNAPHOTLYASE"/>
</dbReference>
<feature type="site" description="Electron transfer via tryptophanyl radical" evidence="5">
    <location>
        <position position="349"/>
    </location>
</feature>
<evidence type="ECO:0000313" key="8">
    <source>
        <dbReference type="EMBL" id="MBR7835612.1"/>
    </source>
</evidence>
<evidence type="ECO:0000313" key="9">
    <source>
        <dbReference type="Proteomes" id="UP000675781"/>
    </source>
</evidence>
<dbReference type="PROSITE" id="PS00394">
    <property type="entry name" value="DNA_PHOTOLYASES_1_1"/>
    <property type="match status" value="1"/>
</dbReference>
<dbReference type="GO" id="GO:0003904">
    <property type="term" value="F:deoxyribodipyrimidine photo-lyase activity"/>
    <property type="evidence" value="ECO:0007669"/>
    <property type="project" value="TreeGrafter"/>
</dbReference>
<evidence type="ECO:0000256" key="3">
    <source>
        <dbReference type="ARBA" id="ARBA00022991"/>
    </source>
</evidence>
<dbReference type="PANTHER" id="PTHR11455:SF9">
    <property type="entry name" value="CRYPTOCHROME CIRCADIAN CLOCK 5 ISOFORM X1"/>
    <property type="match status" value="1"/>
</dbReference>
<accession>A0A941ESE9</accession>
<organism evidence="8 9">
    <name type="scientific">Actinospica durhamensis</name>
    <dbReference type="NCBI Taxonomy" id="1508375"/>
    <lineage>
        <taxon>Bacteria</taxon>
        <taxon>Bacillati</taxon>
        <taxon>Actinomycetota</taxon>
        <taxon>Actinomycetes</taxon>
        <taxon>Catenulisporales</taxon>
        <taxon>Actinospicaceae</taxon>
        <taxon>Actinospica</taxon>
    </lineage>
</organism>
<dbReference type="PANTHER" id="PTHR11455">
    <property type="entry name" value="CRYPTOCHROME"/>
    <property type="match status" value="1"/>
</dbReference>
<dbReference type="InterPro" id="IPR018394">
    <property type="entry name" value="DNA_photolyase_1_CS_C"/>
</dbReference>
<feature type="domain" description="Photolyase/cryptochrome alpha/beta" evidence="7">
    <location>
        <begin position="1"/>
        <end position="130"/>
    </location>
</feature>
<dbReference type="GO" id="GO:0006950">
    <property type="term" value="P:response to stress"/>
    <property type="evidence" value="ECO:0007669"/>
    <property type="project" value="UniProtKB-ARBA"/>
</dbReference>
<dbReference type="InterPro" id="IPR036155">
    <property type="entry name" value="Crypto/Photolyase_N_sf"/>
</dbReference>
<name>A0A941ESE9_9ACTN</name>
<dbReference type="SUPFAM" id="SSF52425">
    <property type="entry name" value="Cryptochrome/photolyase, N-terminal domain"/>
    <property type="match status" value="1"/>
</dbReference>
<evidence type="ECO:0000256" key="1">
    <source>
        <dbReference type="ARBA" id="ARBA00022630"/>
    </source>
</evidence>
<keyword evidence="1 4" id="KW-0285">Flavoprotein</keyword>
<feature type="site" description="Electron transfer via tryptophanyl radical" evidence="5">
    <location>
        <position position="296"/>
    </location>
</feature>
<reference evidence="8" key="1">
    <citation type="submission" date="2021-04" db="EMBL/GenBank/DDBJ databases">
        <title>Genome based classification of Actinospica acidithermotolerans sp. nov., an actinobacterium isolated from an Indonesian hot spring.</title>
        <authorList>
            <person name="Kusuma A.B."/>
            <person name="Putra K.E."/>
            <person name="Nafisah S."/>
            <person name="Loh J."/>
            <person name="Nouioui I."/>
            <person name="Goodfellow M."/>
        </authorList>
    </citation>
    <scope>NUCLEOTIDE SEQUENCE</scope>
    <source>
        <strain evidence="8">CSCA 57</strain>
    </source>
</reference>
<comment type="caution">
    <text evidence="8">The sequence shown here is derived from an EMBL/GenBank/DDBJ whole genome shotgun (WGS) entry which is preliminary data.</text>
</comment>
<dbReference type="EMBL" id="JAGSOG010000102">
    <property type="protein sequence ID" value="MBR7835612.1"/>
    <property type="molecule type" value="Genomic_DNA"/>
</dbReference>
<feature type="binding site" evidence="4">
    <location>
        <position position="261"/>
    </location>
    <ligand>
        <name>FAD</name>
        <dbReference type="ChEBI" id="CHEBI:57692"/>
    </ligand>
</feature>
<comment type="cofactor">
    <cofactor evidence="4">
        <name>FAD</name>
        <dbReference type="ChEBI" id="CHEBI:57692"/>
    </cofactor>
    <text evidence="4">Binds 1 FAD per subunit.</text>
</comment>
<dbReference type="GO" id="GO:0003677">
    <property type="term" value="F:DNA binding"/>
    <property type="evidence" value="ECO:0007669"/>
    <property type="project" value="TreeGrafter"/>
</dbReference>
<feature type="binding site" evidence="4">
    <location>
        <position position="219"/>
    </location>
    <ligand>
        <name>FAD</name>
        <dbReference type="ChEBI" id="CHEBI:57692"/>
    </ligand>
</feature>
<dbReference type="InterPro" id="IPR006050">
    <property type="entry name" value="DNA_photolyase_N"/>
</dbReference>
<keyword evidence="9" id="KW-1185">Reference proteome</keyword>
<evidence type="ECO:0000256" key="6">
    <source>
        <dbReference type="RuleBase" id="RU004182"/>
    </source>
</evidence>
<dbReference type="Gene3D" id="1.25.40.80">
    <property type="match status" value="1"/>
</dbReference>
<feature type="binding site" evidence="4">
    <location>
        <begin position="264"/>
        <end position="271"/>
    </location>
    <ligand>
        <name>FAD</name>
        <dbReference type="ChEBI" id="CHEBI:57692"/>
    </ligand>
</feature>
<sequence>MTALLWYRRDLRVHDLPALHAACDGHDRVVPVFCLDDRLLHGRHASPARTQFLLESLADLDRNLRELGSRLLVWRGRPEQALPTLARMAGATEIHATRDLTPFARDRGRSVGRVLQDEGIEFVAHPGLTVVDDATALRTKADTLYGTFTPFYRTWQNAPRHKPLPPPGMPPIVEGLEYEPLPTLADLGLEQEVPEPQPGGETAGLARAEWFLDGPVRDYAQTHDRLDLDGTSKLAPYLHFGCVSARELELSLPEGEGAEAFRRQLCWRDFYHYVHYHHPENARLEYQERYRHTIDWEDDEEHFAAWAAGRTGYPLVDAAMRQLAQEGWMHNRARMIVGCFLTKHLGIDWRRGEAHFMRLLLDGDQPNNNGNWQWIASVGVDPQPVYRRIFNPVLQQERHDPDGRYVRTYLPELARVPAKYLTQPWLMPADVQESSGCRIGSDYPEPIVDQREAREQALARYRGAAG</sequence>
<dbReference type="InterPro" id="IPR014729">
    <property type="entry name" value="Rossmann-like_a/b/a_fold"/>
</dbReference>
<protein>
    <submittedName>
        <fullName evidence="8">Deoxyribodipyrimidine photo-lyase</fullName>
    </submittedName>
</protein>
<feature type="binding site" evidence="4">
    <location>
        <begin position="362"/>
        <end position="364"/>
    </location>
    <ligand>
        <name>FAD</name>
        <dbReference type="ChEBI" id="CHEBI:57692"/>
    </ligand>
</feature>
<dbReference type="RefSeq" id="WP_212530103.1">
    <property type="nucleotide sequence ID" value="NZ_JAGSOG010000102.1"/>
</dbReference>
<dbReference type="SUPFAM" id="SSF48173">
    <property type="entry name" value="Cryptochrome/photolyase FAD-binding domain"/>
    <property type="match status" value="1"/>
</dbReference>
<dbReference type="Pfam" id="PF00875">
    <property type="entry name" value="DNA_photolyase"/>
    <property type="match status" value="1"/>
</dbReference>
<dbReference type="Gene3D" id="3.40.50.620">
    <property type="entry name" value="HUPs"/>
    <property type="match status" value="1"/>
</dbReference>
<dbReference type="InterPro" id="IPR005101">
    <property type="entry name" value="Cryptochr/Photolyase_FAD-bd"/>
</dbReference>
<keyword evidence="2 4" id="KW-0274">FAD</keyword>